<dbReference type="NCBIfam" id="NF007853">
    <property type="entry name" value="PRK10562.1"/>
    <property type="match status" value="1"/>
</dbReference>
<keyword evidence="5" id="KW-1185">Reference proteome</keyword>
<evidence type="ECO:0000313" key="5">
    <source>
        <dbReference type="Proteomes" id="UP001609821"/>
    </source>
</evidence>
<dbReference type="PANTHER" id="PTHR43800:SF1">
    <property type="entry name" value="PEPTIDYL-LYSINE N-ACETYLTRANSFERASE YJAB"/>
    <property type="match status" value="1"/>
</dbReference>
<dbReference type="SUPFAM" id="SSF55729">
    <property type="entry name" value="Acyl-CoA N-acyltransferases (Nat)"/>
    <property type="match status" value="1"/>
</dbReference>
<dbReference type="Proteomes" id="UP001609821">
    <property type="component" value="Unassembled WGS sequence"/>
</dbReference>
<organism evidence="4 5">
    <name type="scientific">Pseudomonas kulmbachensis</name>
    <dbReference type="NCBI Taxonomy" id="3043408"/>
    <lineage>
        <taxon>Bacteria</taxon>
        <taxon>Pseudomonadati</taxon>
        <taxon>Pseudomonadota</taxon>
        <taxon>Gammaproteobacteria</taxon>
        <taxon>Pseudomonadales</taxon>
        <taxon>Pseudomonadaceae</taxon>
        <taxon>Pseudomonas</taxon>
    </lineage>
</organism>
<dbReference type="GO" id="GO:0016746">
    <property type="term" value="F:acyltransferase activity"/>
    <property type="evidence" value="ECO:0007669"/>
    <property type="project" value="UniProtKB-KW"/>
</dbReference>
<dbReference type="PROSITE" id="PS51186">
    <property type="entry name" value="GNAT"/>
    <property type="match status" value="1"/>
</dbReference>
<dbReference type="Gene3D" id="3.40.630.30">
    <property type="match status" value="1"/>
</dbReference>
<dbReference type="Pfam" id="PF13508">
    <property type="entry name" value="Acetyltransf_7"/>
    <property type="match status" value="1"/>
</dbReference>
<comment type="caution">
    <text evidence="4">The sequence shown here is derived from an EMBL/GenBank/DDBJ whole genome shotgun (WGS) entry which is preliminary data.</text>
</comment>
<dbReference type="PANTHER" id="PTHR43800">
    <property type="entry name" value="PEPTIDYL-LYSINE N-ACETYLTRANSFERASE YJAB"/>
    <property type="match status" value="1"/>
</dbReference>
<keyword evidence="2 4" id="KW-0012">Acyltransferase</keyword>
<sequence length="145" mass="16491">MIRQFEHDDMERVLDIWLSASIKAHGFIDASFWQSHVATMRDVYIPASETFVIQDKSRVLGFCSLLGDQLAAVFVDPDFQGTGLGKQLLGHAKTLRNELNLTVYKENSPSIAFYQSQGFVLIKEQIDSQTGHAEYLMQWLSSRTF</sequence>
<accession>A0ABW7LSI4</accession>
<name>A0ABW7LSI4_9PSED</name>
<dbReference type="CDD" id="cd04301">
    <property type="entry name" value="NAT_SF"/>
    <property type="match status" value="1"/>
</dbReference>
<evidence type="ECO:0000256" key="1">
    <source>
        <dbReference type="ARBA" id="ARBA00022679"/>
    </source>
</evidence>
<evidence type="ECO:0000313" key="4">
    <source>
        <dbReference type="EMBL" id="MFH6564672.1"/>
    </source>
</evidence>
<evidence type="ECO:0000259" key="3">
    <source>
        <dbReference type="PROSITE" id="PS51186"/>
    </source>
</evidence>
<dbReference type="EC" id="2.3.1.-" evidence="4"/>
<dbReference type="InterPro" id="IPR000182">
    <property type="entry name" value="GNAT_dom"/>
</dbReference>
<feature type="domain" description="N-acetyltransferase" evidence="3">
    <location>
        <begin position="1"/>
        <end position="142"/>
    </location>
</feature>
<reference evidence="4 5" key="1">
    <citation type="submission" date="2024-10" db="EMBL/GenBank/DDBJ databases">
        <title>Aeromonas and Pseudomonas from the Cagarras Archipelago, Rio de Janeiro, Brazil.</title>
        <authorList>
            <person name="Canellas A.L.B."/>
            <person name="Laport M.S."/>
        </authorList>
    </citation>
    <scope>NUCLEOTIDE SEQUENCE [LARGE SCALE GENOMIC DNA]</scope>
    <source>
        <strain evidence="4 5">CPF-4</strain>
    </source>
</reference>
<evidence type="ECO:0000256" key="2">
    <source>
        <dbReference type="ARBA" id="ARBA00023315"/>
    </source>
</evidence>
<dbReference type="InterPro" id="IPR016181">
    <property type="entry name" value="Acyl_CoA_acyltransferase"/>
</dbReference>
<protein>
    <submittedName>
        <fullName evidence="4">N-acetyltransferase</fullName>
        <ecNumber evidence="4">2.3.1.-</ecNumber>
    </submittedName>
</protein>
<proteinExistence type="predicted"/>
<keyword evidence="1 4" id="KW-0808">Transferase</keyword>
<dbReference type="RefSeq" id="WP_395246390.1">
    <property type="nucleotide sequence ID" value="NZ_JBINXA010000028.1"/>
</dbReference>
<gene>
    <name evidence="4" type="ORF">ACHMWK_01520</name>
</gene>
<dbReference type="EMBL" id="JBINXB010000001">
    <property type="protein sequence ID" value="MFH6564672.1"/>
    <property type="molecule type" value="Genomic_DNA"/>
</dbReference>